<proteinExistence type="predicted"/>
<accession>A0ABS1DKW2</accession>
<protein>
    <submittedName>
        <fullName evidence="1">Sarcosine oxidase subunit delta</fullName>
    </submittedName>
</protein>
<dbReference type="Proteomes" id="UP001296873">
    <property type="component" value="Unassembled WGS sequence"/>
</dbReference>
<sequence>MRIPCPVCGARPSEEFTYRGDARPVRPPMDSSDQGAWVDYLFFRDDERGRIKEQWQHTGGCRAWIVVDRDTATHAVHGSELARDAAEGGQA</sequence>
<name>A0ABS1DKW2_9PROT</name>
<gene>
    <name evidence="1" type="ORF">CKO28_24285</name>
</gene>
<dbReference type="EMBL" id="NRRL01000147">
    <property type="protein sequence ID" value="MBK1671127.1"/>
    <property type="molecule type" value="Genomic_DNA"/>
</dbReference>
<dbReference type="Gene3D" id="3.30.2270.10">
    <property type="entry name" value="Folate-binding superfamily"/>
    <property type="match status" value="1"/>
</dbReference>
<keyword evidence="2" id="KW-1185">Reference proteome</keyword>
<organism evidence="1 2">
    <name type="scientific">Rhodovibrio sodomensis</name>
    <dbReference type="NCBI Taxonomy" id="1088"/>
    <lineage>
        <taxon>Bacteria</taxon>
        <taxon>Pseudomonadati</taxon>
        <taxon>Pseudomonadota</taxon>
        <taxon>Alphaproteobacteria</taxon>
        <taxon>Rhodospirillales</taxon>
        <taxon>Rhodovibrionaceae</taxon>
        <taxon>Rhodovibrio</taxon>
    </lineage>
</organism>
<dbReference type="Pfam" id="PF04267">
    <property type="entry name" value="SoxD"/>
    <property type="match status" value="1"/>
</dbReference>
<evidence type="ECO:0000313" key="1">
    <source>
        <dbReference type="EMBL" id="MBK1671127.1"/>
    </source>
</evidence>
<dbReference type="RefSeq" id="WP_200343641.1">
    <property type="nucleotide sequence ID" value="NZ_NRRL01000147.1"/>
</dbReference>
<reference evidence="1 2" key="1">
    <citation type="journal article" date="2020" name="Microorganisms">
        <title>Osmotic Adaptation and Compatible Solute Biosynthesis of Phototrophic Bacteria as Revealed from Genome Analyses.</title>
        <authorList>
            <person name="Imhoff J.F."/>
            <person name="Rahn T."/>
            <person name="Kunzel S."/>
            <person name="Keller A."/>
            <person name="Neulinger S.C."/>
        </authorList>
    </citation>
    <scope>NUCLEOTIDE SEQUENCE [LARGE SCALE GENOMIC DNA]</scope>
    <source>
        <strain evidence="1 2">DSM 9895</strain>
    </source>
</reference>
<comment type="caution">
    <text evidence="1">The sequence shown here is derived from an EMBL/GenBank/DDBJ whole genome shotgun (WGS) entry which is preliminary data.</text>
</comment>
<dbReference type="InterPro" id="IPR038561">
    <property type="entry name" value="SoxD_sf"/>
</dbReference>
<dbReference type="InterPro" id="IPR006279">
    <property type="entry name" value="SoxD"/>
</dbReference>
<evidence type="ECO:0000313" key="2">
    <source>
        <dbReference type="Proteomes" id="UP001296873"/>
    </source>
</evidence>